<dbReference type="InterPro" id="IPR000212">
    <property type="entry name" value="DNA_helicase_UvrD/REP"/>
</dbReference>
<dbReference type="STRING" id="915471.SAMN05216201_104244"/>
<feature type="domain" description="NERD" evidence="12">
    <location>
        <begin position="15"/>
        <end position="108"/>
    </location>
</feature>
<dbReference type="PANTHER" id="PTHR11070">
    <property type="entry name" value="UVRD / RECB / PCRA DNA HELICASE FAMILY MEMBER"/>
    <property type="match status" value="1"/>
</dbReference>
<evidence type="ECO:0000259" key="13">
    <source>
        <dbReference type="Pfam" id="PF13361"/>
    </source>
</evidence>
<dbReference type="Pfam" id="PF13361">
    <property type="entry name" value="UvrD_C"/>
    <property type="match status" value="1"/>
</dbReference>
<evidence type="ECO:0000256" key="10">
    <source>
        <dbReference type="SAM" id="MobiDB-lite"/>
    </source>
</evidence>
<dbReference type="GO" id="GO:0033202">
    <property type="term" value="C:DNA helicase complex"/>
    <property type="evidence" value="ECO:0007669"/>
    <property type="project" value="TreeGrafter"/>
</dbReference>
<comment type="catalytic activity">
    <reaction evidence="6">
        <text>Couples ATP hydrolysis with the unwinding of duplex DNA by translocating in the 3'-5' direction.</text>
        <dbReference type="EC" id="5.6.2.4"/>
    </reaction>
</comment>
<dbReference type="EMBL" id="FNZE01000004">
    <property type="protein sequence ID" value="SEJ08201.1"/>
    <property type="molecule type" value="Genomic_DNA"/>
</dbReference>
<evidence type="ECO:0000256" key="8">
    <source>
        <dbReference type="ARBA" id="ARBA00034923"/>
    </source>
</evidence>
<dbReference type="GO" id="GO:0005524">
    <property type="term" value="F:ATP binding"/>
    <property type="evidence" value="ECO:0007669"/>
    <property type="project" value="UniProtKB-KW"/>
</dbReference>
<protein>
    <recommendedName>
        <fullName evidence="7">DNA 3'-5' helicase</fullName>
        <ecNumber evidence="7">5.6.2.4</ecNumber>
    </recommendedName>
    <alternativeName>
        <fullName evidence="8">DNA 3'-5' helicase II</fullName>
    </alternativeName>
</protein>
<evidence type="ECO:0000256" key="6">
    <source>
        <dbReference type="ARBA" id="ARBA00034617"/>
    </source>
</evidence>
<gene>
    <name evidence="14" type="ORF">SAMN05216201_104244</name>
</gene>
<dbReference type="GO" id="GO:0000725">
    <property type="term" value="P:recombinational repair"/>
    <property type="evidence" value="ECO:0007669"/>
    <property type="project" value="TreeGrafter"/>
</dbReference>
<feature type="domain" description="UvrD-like helicase ATP-binding" evidence="11">
    <location>
        <begin position="237"/>
        <end position="323"/>
    </location>
</feature>
<dbReference type="OrthoDB" id="7066673at2"/>
<name>A0A1H6VU72_9PSED</name>
<dbReference type="InterPro" id="IPR014017">
    <property type="entry name" value="DNA_helicase_UvrD-like_C"/>
</dbReference>
<keyword evidence="2" id="KW-0378">Hydrolase</keyword>
<organism evidence="14 15">
    <name type="scientific">Pseudomonas linyingensis</name>
    <dbReference type="NCBI Taxonomy" id="915471"/>
    <lineage>
        <taxon>Bacteria</taxon>
        <taxon>Pseudomonadati</taxon>
        <taxon>Pseudomonadota</taxon>
        <taxon>Gammaproteobacteria</taxon>
        <taxon>Pseudomonadales</taxon>
        <taxon>Pseudomonadaceae</taxon>
        <taxon>Pseudomonas</taxon>
    </lineage>
</organism>
<keyword evidence="3 14" id="KW-0347">Helicase</keyword>
<dbReference type="InterPro" id="IPR027417">
    <property type="entry name" value="P-loop_NTPase"/>
</dbReference>
<dbReference type="AlphaFoldDB" id="A0A1H6VU72"/>
<keyword evidence="5" id="KW-0413">Isomerase</keyword>
<dbReference type="Pfam" id="PF08378">
    <property type="entry name" value="NERD"/>
    <property type="match status" value="1"/>
</dbReference>
<accession>A0A1H6VU72</accession>
<dbReference type="GO" id="GO:0003677">
    <property type="term" value="F:DNA binding"/>
    <property type="evidence" value="ECO:0007669"/>
    <property type="project" value="InterPro"/>
</dbReference>
<keyword evidence="1" id="KW-0547">Nucleotide-binding</keyword>
<dbReference type="InterPro" id="IPR011528">
    <property type="entry name" value="NERD"/>
</dbReference>
<evidence type="ECO:0000259" key="11">
    <source>
        <dbReference type="Pfam" id="PF00580"/>
    </source>
</evidence>
<evidence type="ECO:0000256" key="7">
    <source>
        <dbReference type="ARBA" id="ARBA00034808"/>
    </source>
</evidence>
<dbReference type="SUPFAM" id="SSF52540">
    <property type="entry name" value="P-loop containing nucleoside triphosphate hydrolases"/>
    <property type="match status" value="1"/>
</dbReference>
<evidence type="ECO:0000256" key="1">
    <source>
        <dbReference type="ARBA" id="ARBA00022741"/>
    </source>
</evidence>
<evidence type="ECO:0000313" key="14">
    <source>
        <dbReference type="EMBL" id="SEJ08201.1"/>
    </source>
</evidence>
<dbReference type="Proteomes" id="UP000242930">
    <property type="component" value="Unassembled WGS sequence"/>
</dbReference>
<evidence type="ECO:0000256" key="3">
    <source>
        <dbReference type="ARBA" id="ARBA00022806"/>
    </source>
</evidence>
<evidence type="ECO:0000259" key="12">
    <source>
        <dbReference type="Pfam" id="PF08378"/>
    </source>
</evidence>
<comment type="catalytic activity">
    <reaction evidence="9">
        <text>ATP + H2O = ADP + phosphate + H(+)</text>
        <dbReference type="Rhea" id="RHEA:13065"/>
        <dbReference type="ChEBI" id="CHEBI:15377"/>
        <dbReference type="ChEBI" id="CHEBI:15378"/>
        <dbReference type="ChEBI" id="CHEBI:30616"/>
        <dbReference type="ChEBI" id="CHEBI:43474"/>
        <dbReference type="ChEBI" id="CHEBI:456216"/>
        <dbReference type="EC" id="5.6.2.4"/>
    </reaction>
</comment>
<proteinExistence type="predicted"/>
<sequence>MATLLTSLNGCPATSGERKIASLFDRLLDEDYLCWYDVPLGARGQRPDFTLLHPLRGILLLEVKDWKLSTLLKLDRRQATLQLPSGPKRVSNPLEQVRQYCYVLSGLLQRDPQLVRQDDGHQGQLCLPWGHGVILTQISRAQFDQAGLGEALNPSQVICKDELGEDQDPETLQSRLWGMFTVAFPCQLSPTQVDRVRWHLFPELRLQSSQQSLFDDAPDPDQPLAAPPDLIRIMDLQQEQLARNLGDGHRVIHGVAGSGKTMILGYRALQLAKLLSTPILVLCFNKALAARLALQMESHGAGARVQVRHFHGWCAELLRRHGIAPPQSRGRADEYHEQLVAKVLEAVTDGRIPTGQYGAILIDEGHDLQPEWFQLAAQQVDPATQSLLLLYDDAQSLYRRRKFSFSSVGIQARGRTTILRLNYRNTAEILHTAASFAGSGLTEQTAEEDGIPLVPPQSVGRHGPLPLWRECADEAAELAAVTAFLRERRASLDSWGQLAVLVRTNADCVKVRDHLQRAGIPAGLLAQKDAQAALVEDSVKVLTLHASKGLEFEAVAIPFVGRLPHPKAASVEDESRVLYVGMTRSLEHLLLTSSQDSPFSQRLRTILAPEQYPTTEAACPSPASPTPSGSPKPCASSKNAAAPWKTPKPAA</sequence>
<dbReference type="GO" id="GO:0043138">
    <property type="term" value="F:3'-5' DNA helicase activity"/>
    <property type="evidence" value="ECO:0007669"/>
    <property type="project" value="UniProtKB-EC"/>
</dbReference>
<dbReference type="PANTHER" id="PTHR11070:SF2">
    <property type="entry name" value="ATP-DEPENDENT DNA HELICASE SRS2"/>
    <property type="match status" value="1"/>
</dbReference>
<dbReference type="RefSeq" id="WP_090308969.1">
    <property type="nucleotide sequence ID" value="NZ_FNZE01000004.1"/>
</dbReference>
<evidence type="ECO:0000313" key="15">
    <source>
        <dbReference type="Proteomes" id="UP000242930"/>
    </source>
</evidence>
<feature type="domain" description="UvrD-like helicase C-terminal" evidence="13">
    <location>
        <begin position="526"/>
        <end position="594"/>
    </location>
</feature>
<evidence type="ECO:0000256" key="5">
    <source>
        <dbReference type="ARBA" id="ARBA00023235"/>
    </source>
</evidence>
<evidence type="ECO:0000256" key="2">
    <source>
        <dbReference type="ARBA" id="ARBA00022801"/>
    </source>
</evidence>
<reference evidence="15" key="1">
    <citation type="submission" date="2016-10" db="EMBL/GenBank/DDBJ databases">
        <authorList>
            <person name="Varghese N."/>
            <person name="Submissions S."/>
        </authorList>
    </citation>
    <scope>NUCLEOTIDE SEQUENCE [LARGE SCALE GENOMIC DNA]</scope>
    <source>
        <strain evidence="15">LMG 25967</strain>
    </source>
</reference>
<dbReference type="Gene3D" id="3.40.50.300">
    <property type="entry name" value="P-loop containing nucleotide triphosphate hydrolases"/>
    <property type="match status" value="2"/>
</dbReference>
<dbReference type="GO" id="GO:0016887">
    <property type="term" value="F:ATP hydrolysis activity"/>
    <property type="evidence" value="ECO:0007669"/>
    <property type="project" value="RHEA"/>
</dbReference>
<feature type="region of interest" description="Disordered" evidence="10">
    <location>
        <begin position="611"/>
        <end position="651"/>
    </location>
</feature>
<dbReference type="EC" id="5.6.2.4" evidence="7"/>
<keyword evidence="4" id="KW-0067">ATP-binding</keyword>
<evidence type="ECO:0000256" key="9">
    <source>
        <dbReference type="ARBA" id="ARBA00048988"/>
    </source>
</evidence>
<evidence type="ECO:0000256" key="4">
    <source>
        <dbReference type="ARBA" id="ARBA00022840"/>
    </source>
</evidence>
<dbReference type="GO" id="GO:0005829">
    <property type="term" value="C:cytosol"/>
    <property type="evidence" value="ECO:0007669"/>
    <property type="project" value="TreeGrafter"/>
</dbReference>
<feature type="compositionally biased region" description="Low complexity" evidence="10">
    <location>
        <begin position="631"/>
        <end position="651"/>
    </location>
</feature>
<dbReference type="InterPro" id="IPR014016">
    <property type="entry name" value="UvrD-like_ATP-bd"/>
</dbReference>
<dbReference type="Pfam" id="PF00580">
    <property type="entry name" value="UvrD-helicase"/>
    <property type="match status" value="1"/>
</dbReference>
<keyword evidence="15" id="KW-1185">Reference proteome</keyword>